<protein>
    <recommendedName>
        <fullName evidence="4">Large ribosomal subunit protein eL13</fullName>
    </recommendedName>
    <alternativeName>
        <fullName evidence="5">60S ribosomal protein L13</fullName>
    </alternativeName>
</protein>
<dbReference type="PANTHER" id="PTHR11722:SF0">
    <property type="entry name" value="LARGE RIBOSOMAL SUBUNIT PROTEIN EL13"/>
    <property type="match status" value="1"/>
</dbReference>
<reference evidence="7" key="1">
    <citation type="submission" date="2017-11" db="EMBL/GenBank/DDBJ databases">
        <title>The sensing device of the deep-sea amphipod.</title>
        <authorList>
            <person name="Kobayashi H."/>
            <person name="Nagahama T."/>
            <person name="Arai W."/>
            <person name="Sasagawa Y."/>
            <person name="Umeda M."/>
            <person name="Hayashi T."/>
            <person name="Nikaido I."/>
            <person name="Watanabe H."/>
            <person name="Oguri K."/>
            <person name="Kitazato H."/>
            <person name="Fujioka K."/>
            <person name="Kido Y."/>
            <person name="Takami H."/>
        </authorList>
    </citation>
    <scope>NUCLEOTIDE SEQUENCE</scope>
    <source>
        <tissue evidence="7">Whole body</tissue>
    </source>
</reference>
<dbReference type="HAMAP" id="MF_00499">
    <property type="entry name" value="Ribosomal_eL13"/>
    <property type="match status" value="1"/>
</dbReference>
<evidence type="ECO:0000256" key="4">
    <source>
        <dbReference type="ARBA" id="ARBA00035216"/>
    </source>
</evidence>
<dbReference type="Pfam" id="PF01294">
    <property type="entry name" value="Ribosomal_L13e"/>
    <property type="match status" value="1"/>
</dbReference>
<dbReference type="GO" id="GO:0006412">
    <property type="term" value="P:translation"/>
    <property type="evidence" value="ECO:0007669"/>
    <property type="project" value="InterPro"/>
</dbReference>
<dbReference type="AlphaFoldDB" id="A0A2P2HW08"/>
<keyword evidence="2 6" id="KW-0689">Ribosomal protein</keyword>
<dbReference type="EMBL" id="IACT01000402">
    <property type="protein sequence ID" value="LAC19820.1"/>
    <property type="molecule type" value="mRNA"/>
</dbReference>
<evidence type="ECO:0000256" key="1">
    <source>
        <dbReference type="ARBA" id="ARBA00005640"/>
    </source>
</evidence>
<evidence type="ECO:0000313" key="7">
    <source>
        <dbReference type="EMBL" id="LAC19820.1"/>
    </source>
</evidence>
<dbReference type="GO" id="GO:0022625">
    <property type="term" value="C:cytosolic large ribosomal subunit"/>
    <property type="evidence" value="ECO:0007669"/>
    <property type="project" value="TreeGrafter"/>
</dbReference>
<organism evidence="6">
    <name type="scientific">Hirondellea gigas</name>
    <dbReference type="NCBI Taxonomy" id="1518452"/>
    <lineage>
        <taxon>Eukaryota</taxon>
        <taxon>Metazoa</taxon>
        <taxon>Ecdysozoa</taxon>
        <taxon>Arthropoda</taxon>
        <taxon>Crustacea</taxon>
        <taxon>Multicrustacea</taxon>
        <taxon>Malacostraca</taxon>
        <taxon>Eumalacostraca</taxon>
        <taxon>Peracarida</taxon>
        <taxon>Amphipoda</taxon>
        <taxon>Amphilochidea</taxon>
        <taxon>Lysianassida</taxon>
        <taxon>Lysianassidira</taxon>
        <taxon>Lysianassoidea</taxon>
        <taxon>Lysianassidae</taxon>
        <taxon>Hirondellea</taxon>
    </lineage>
</organism>
<reference evidence="6" key="2">
    <citation type="journal article" date="2018" name="Biosci. Biotechnol. Biochem.">
        <title>Polysaccharide hydrolase of the hadal zone amphipods Hirondellea gigas.</title>
        <authorList>
            <person name="Kobayashi H."/>
            <person name="Nagahama T."/>
            <person name="Arai W."/>
            <person name="Sasagawa Y."/>
            <person name="Umeda M."/>
            <person name="Hayashi T."/>
            <person name="Nikaido I."/>
            <person name="Watanabe H."/>
            <person name="Oguri K."/>
            <person name="Kitazato H."/>
            <person name="Fujioka K."/>
            <person name="Kido Y."/>
            <person name="Takami H."/>
        </authorList>
    </citation>
    <scope>NUCLEOTIDE SEQUENCE</scope>
    <source>
        <tissue evidence="6">Whole body</tissue>
    </source>
</reference>
<accession>A0A2P2HW08</accession>
<sequence>MPASGNGMVPNAHQRKDWQKMIKTWFNQPARAQRRHNKRVSKARAVAPRPLGLLRPICRSASIRHNNRVRLGRGFTNHELRFAKISKKDALKIGIAVDRRRRSKSNEAMQANIQRLREYRRKLILFPKNSKKTKKGEASAAELKLATQLKGKIVMPLKKYRFHLDAAQVIDPKLRRTDVYSMLIDARSTERKWGMRAKKAREAAEEANVIGKK</sequence>
<evidence type="ECO:0000256" key="2">
    <source>
        <dbReference type="ARBA" id="ARBA00022980"/>
    </source>
</evidence>
<evidence type="ECO:0000313" key="6">
    <source>
        <dbReference type="EMBL" id="LAB65975.1"/>
    </source>
</evidence>
<comment type="similarity">
    <text evidence="1">Belongs to the eukaryotic ribosomal protein eL13 family.</text>
</comment>
<dbReference type="EMBL" id="IACF01000169">
    <property type="protein sequence ID" value="LAB65975.1"/>
    <property type="molecule type" value="mRNA"/>
</dbReference>
<dbReference type="Gene3D" id="1.20.5.110">
    <property type="match status" value="1"/>
</dbReference>
<proteinExistence type="evidence at transcript level"/>
<keyword evidence="3" id="KW-0687">Ribonucleoprotein</keyword>
<dbReference type="PANTHER" id="PTHR11722">
    <property type="entry name" value="60S RIBOSOMAL PROTEIN L13"/>
    <property type="match status" value="1"/>
</dbReference>
<evidence type="ECO:0000256" key="3">
    <source>
        <dbReference type="ARBA" id="ARBA00023274"/>
    </source>
</evidence>
<name>A0A2P2HW08_9CRUS</name>
<dbReference type="GO" id="GO:0003723">
    <property type="term" value="F:RNA binding"/>
    <property type="evidence" value="ECO:0007669"/>
    <property type="project" value="TreeGrafter"/>
</dbReference>
<dbReference type="GO" id="GO:0003735">
    <property type="term" value="F:structural constituent of ribosome"/>
    <property type="evidence" value="ECO:0007669"/>
    <property type="project" value="InterPro"/>
</dbReference>
<evidence type="ECO:0000256" key="5">
    <source>
        <dbReference type="ARBA" id="ARBA00035321"/>
    </source>
</evidence>
<dbReference type="InterPro" id="IPR001380">
    <property type="entry name" value="Ribosomal_eL13"/>
</dbReference>